<dbReference type="FunFam" id="3.20.20.70:FF:000136">
    <property type="entry name" value="Multifunctional tryptophan biosynthesis protein"/>
    <property type="match status" value="1"/>
</dbReference>
<evidence type="ECO:0000256" key="1">
    <source>
        <dbReference type="ARBA" id="ARBA00001164"/>
    </source>
</evidence>
<protein>
    <recommendedName>
        <fullName evidence="10">Multifunctional tryptophan biosynthesis protein</fullName>
        <ecNumber evidence="8">4.1.1.48</ecNumber>
        <ecNumber evidence="7">4.1.3.27</ecNumber>
        <ecNumber evidence="9">5.3.1.24</ecNumber>
    </recommendedName>
</protein>
<dbReference type="Pfam" id="PF00218">
    <property type="entry name" value="IGPS"/>
    <property type="match status" value="1"/>
</dbReference>
<dbReference type="GO" id="GO:0004640">
    <property type="term" value="F:phosphoribosylanthranilate isomerase activity"/>
    <property type="evidence" value="ECO:0007669"/>
    <property type="project" value="UniProtKB-EC"/>
</dbReference>
<name>A0A316YL90_9BASI</name>
<comment type="pathway">
    <text evidence="6">Amino-acid biosynthesis; L-tryptophan biosynthesis; L-tryptophan from chorismate: step 1/5.</text>
</comment>
<dbReference type="InParanoid" id="A0A316YL90"/>
<dbReference type="PRINTS" id="PR00096">
    <property type="entry name" value="GATASE"/>
</dbReference>
<reference evidence="23 24" key="1">
    <citation type="journal article" date="2018" name="Mol. Biol. Evol.">
        <title>Broad Genomic Sampling Reveals a Smut Pathogenic Ancestry of the Fungal Clade Ustilaginomycotina.</title>
        <authorList>
            <person name="Kijpornyongpan T."/>
            <person name="Mondo S.J."/>
            <person name="Barry K."/>
            <person name="Sandor L."/>
            <person name="Lee J."/>
            <person name="Lipzen A."/>
            <person name="Pangilinan J."/>
            <person name="LaButti K."/>
            <person name="Hainaut M."/>
            <person name="Henrissat B."/>
            <person name="Grigoriev I.V."/>
            <person name="Spatafora J.W."/>
            <person name="Aime M.C."/>
        </authorList>
    </citation>
    <scope>NUCLEOTIDE SEQUENCE [LARGE SCALE GENOMIC DNA]</scope>
    <source>
        <strain evidence="23 24">MCA 4198</strain>
    </source>
</reference>
<organism evidence="23 24">
    <name type="scientific">Acaromyces ingoldii</name>
    <dbReference type="NCBI Taxonomy" id="215250"/>
    <lineage>
        <taxon>Eukaryota</taxon>
        <taxon>Fungi</taxon>
        <taxon>Dikarya</taxon>
        <taxon>Basidiomycota</taxon>
        <taxon>Ustilaginomycotina</taxon>
        <taxon>Exobasidiomycetes</taxon>
        <taxon>Exobasidiales</taxon>
        <taxon>Cryptobasidiaceae</taxon>
        <taxon>Acaromyces</taxon>
    </lineage>
</organism>
<evidence type="ECO:0000256" key="5">
    <source>
        <dbReference type="ARBA" id="ARBA00004696"/>
    </source>
</evidence>
<dbReference type="Proteomes" id="UP000245768">
    <property type="component" value="Unassembled WGS sequence"/>
</dbReference>
<dbReference type="Gene3D" id="3.40.50.880">
    <property type="match status" value="1"/>
</dbReference>
<dbReference type="HAMAP" id="MF_00134_B">
    <property type="entry name" value="IGPS_B"/>
    <property type="match status" value="1"/>
</dbReference>
<dbReference type="CDD" id="cd00331">
    <property type="entry name" value="IGPS"/>
    <property type="match status" value="1"/>
</dbReference>
<dbReference type="CDD" id="cd01743">
    <property type="entry name" value="GATase1_Anthranilate_Synthase"/>
    <property type="match status" value="1"/>
</dbReference>
<comment type="catalytic activity">
    <reaction evidence="2">
        <text>1-(2-carboxyphenylamino)-1-deoxy-D-ribulose 5-phosphate + H(+) = (1S,2R)-1-C-(indol-3-yl)glycerol 3-phosphate + CO2 + H2O</text>
        <dbReference type="Rhea" id="RHEA:23476"/>
        <dbReference type="ChEBI" id="CHEBI:15377"/>
        <dbReference type="ChEBI" id="CHEBI:15378"/>
        <dbReference type="ChEBI" id="CHEBI:16526"/>
        <dbReference type="ChEBI" id="CHEBI:58613"/>
        <dbReference type="ChEBI" id="CHEBI:58866"/>
        <dbReference type="EC" id="4.1.1.48"/>
    </reaction>
</comment>
<dbReference type="InterPro" id="IPR011060">
    <property type="entry name" value="RibuloseP-bd_barrel"/>
</dbReference>
<dbReference type="InterPro" id="IPR029062">
    <property type="entry name" value="Class_I_gatase-like"/>
</dbReference>
<dbReference type="PROSITE" id="PS00614">
    <property type="entry name" value="IGPS"/>
    <property type="match status" value="1"/>
</dbReference>
<keyword evidence="24" id="KW-1185">Reference proteome</keyword>
<evidence type="ECO:0000259" key="21">
    <source>
        <dbReference type="Pfam" id="PF00218"/>
    </source>
</evidence>
<comment type="function">
    <text evidence="3">Trifunctional enzyme bearing the Gln amidotransferase (GATase) domain of anthranilate synthase, indole-glycerolphosphate synthase, and phosphoribosylanthranilate isomerase activities.</text>
</comment>
<dbReference type="OrthoDB" id="524799at2759"/>
<evidence type="ECO:0000256" key="17">
    <source>
        <dbReference type="ARBA" id="ARBA00023239"/>
    </source>
</evidence>
<evidence type="ECO:0000256" key="15">
    <source>
        <dbReference type="ARBA" id="ARBA00023141"/>
    </source>
</evidence>
<evidence type="ECO:0000256" key="8">
    <source>
        <dbReference type="ARBA" id="ARBA00012362"/>
    </source>
</evidence>
<evidence type="ECO:0000256" key="11">
    <source>
        <dbReference type="ARBA" id="ARBA00022605"/>
    </source>
</evidence>
<keyword evidence="11" id="KW-0028">Amino-acid biosynthesis</keyword>
<dbReference type="STRING" id="215250.A0A316YL90"/>
<evidence type="ECO:0000313" key="23">
    <source>
        <dbReference type="EMBL" id="PWN90157.1"/>
    </source>
</evidence>
<dbReference type="InterPro" id="IPR001468">
    <property type="entry name" value="Indole-3-GlycerolPSynthase_CS"/>
</dbReference>
<dbReference type="NCBIfam" id="TIGR00566">
    <property type="entry name" value="trpG_papA"/>
    <property type="match status" value="1"/>
</dbReference>
<keyword evidence="15" id="KW-0057">Aromatic amino acid biosynthesis</keyword>
<comment type="catalytic activity">
    <reaction evidence="19">
        <text>chorismate + L-glutamine = anthranilate + pyruvate + L-glutamate + H(+)</text>
        <dbReference type="Rhea" id="RHEA:21732"/>
        <dbReference type="ChEBI" id="CHEBI:15361"/>
        <dbReference type="ChEBI" id="CHEBI:15378"/>
        <dbReference type="ChEBI" id="CHEBI:16567"/>
        <dbReference type="ChEBI" id="CHEBI:29748"/>
        <dbReference type="ChEBI" id="CHEBI:29985"/>
        <dbReference type="ChEBI" id="CHEBI:58359"/>
        <dbReference type="EC" id="4.1.3.27"/>
    </reaction>
</comment>
<evidence type="ECO:0000256" key="3">
    <source>
        <dbReference type="ARBA" id="ARBA00003272"/>
    </source>
</evidence>
<keyword evidence="14" id="KW-0315">Glutamine amidotransferase</keyword>
<dbReference type="Gene3D" id="3.20.20.70">
    <property type="entry name" value="Aldolase class I"/>
    <property type="match status" value="2"/>
</dbReference>
<evidence type="ECO:0000256" key="13">
    <source>
        <dbReference type="ARBA" id="ARBA00022822"/>
    </source>
</evidence>
<dbReference type="GO" id="GO:0004425">
    <property type="term" value="F:indole-3-glycerol-phosphate synthase activity"/>
    <property type="evidence" value="ECO:0007669"/>
    <property type="project" value="UniProtKB-EC"/>
</dbReference>
<comment type="pathway">
    <text evidence="5">Amino-acid biosynthesis; L-tryptophan biosynthesis; L-tryptophan from chorismate: step 4/5.</text>
</comment>
<dbReference type="GO" id="GO:0004049">
    <property type="term" value="F:anthranilate synthase activity"/>
    <property type="evidence" value="ECO:0007669"/>
    <property type="project" value="UniProtKB-EC"/>
</dbReference>
<evidence type="ECO:0000259" key="20">
    <source>
        <dbReference type="Pfam" id="PF00117"/>
    </source>
</evidence>
<dbReference type="HAMAP" id="MF_00135">
    <property type="entry name" value="PRAI"/>
    <property type="match status" value="1"/>
</dbReference>
<keyword evidence="18" id="KW-0511">Multifunctional enzyme</keyword>
<dbReference type="InterPro" id="IPR045186">
    <property type="entry name" value="Indole-3-glycerol_P_synth"/>
</dbReference>
<dbReference type="CDD" id="cd00405">
    <property type="entry name" value="PRAI"/>
    <property type="match status" value="1"/>
</dbReference>
<gene>
    <name evidence="23" type="ORF">FA10DRAFT_266652</name>
</gene>
<dbReference type="AlphaFoldDB" id="A0A316YL90"/>
<dbReference type="SUPFAM" id="SSF51366">
    <property type="entry name" value="Ribulose-phoshate binding barrel"/>
    <property type="match status" value="2"/>
</dbReference>
<evidence type="ECO:0000256" key="12">
    <source>
        <dbReference type="ARBA" id="ARBA00022793"/>
    </source>
</evidence>
<dbReference type="GO" id="GO:0000162">
    <property type="term" value="P:L-tryptophan biosynthetic process"/>
    <property type="evidence" value="ECO:0007669"/>
    <property type="project" value="UniProtKB-UniPathway"/>
</dbReference>
<proteinExistence type="inferred from homology"/>
<evidence type="ECO:0000256" key="7">
    <source>
        <dbReference type="ARBA" id="ARBA00012266"/>
    </source>
</evidence>
<dbReference type="InterPro" id="IPR013798">
    <property type="entry name" value="Indole-3-glycerol_P_synth_dom"/>
</dbReference>
<evidence type="ECO:0000256" key="19">
    <source>
        <dbReference type="ARBA" id="ARBA00047683"/>
    </source>
</evidence>
<dbReference type="EC" id="5.3.1.24" evidence="9"/>
<dbReference type="UniPathway" id="UPA00035">
    <property type="reaction ID" value="UER00040"/>
</dbReference>
<dbReference type="PROSITE" id="PS51273">
    <property type="entry name" value="GATASE_TYPE_1"/>
    <property type="match status" value="1"/>
</dbReference>
<comment type="catalytic activity">
    <reaction evidence="1">
        <text>N-(5-phospho-beta-D-ribosyl)anthranilate = 1-(2-carboxyphenylamino)-1-deoxy-D-ribulose 5-phosphate</text>
        <dbReference type="Rhea" id="RHEA:21540"/>
        <dbReference type="ChEBI" id="CHEBI:18277"/>
        <dbReference type="ChEBI" id="CHEBI:58613"/>
        <dbReference type="EC" id="5.3.1.24"/>
    </reaction>
</comment>
<feature type="domain" description="Glutamine amidotransferase" evidence="20">
    <location>
        <begin position="38"/>
        <end position="222"/>
    </location>
</feature>
<dbReference type="FunFam" id="3.40.50.880:FF:000031">
    <property type="entry name" value="Multifunctional tryptophan biosynthesis protein"/>
    <property type="match status" value="1"/>
</dbReference>
<keyword evidence="12" id="KW-0210">Decarboxylase</keyword>
<sequence length="883" mass="92666">MSATSAAAATSAPEVIPPAAQSAQGSQALPKVAPGKTVLIDNYDSFTYNVVEFLSELGADLVVYRNDKVTIEEIEALQPANIVISPGPGHPLHDSGISIPCIKHFAGKVPIMGVCMGLQAIYAAYTGIVEFAGEILHGKTSPIVHDARGLYAGLAPDAVVGTRYHSLAAHLDSLPRELVVTSKTDQGVVMGIRHTRLAVEAIQYHPESILSKGGKEMFANFLSWTGGTWKENPQAGIDDAAVEQAESTKEPVIAMAAAGGAGAAAAAAAGATAVASSSKPNGISKGSIGTILERIHLQRLQDVAEAKAVPGFSPRDLETGLAMHLSPPLINFPARLTANAAHGLPGVMAEMKRASPSKGDIDPDAHAGAQALAYARGGASVISVLTEPKWFKGSLNDLTLARKAVDGMPNRPAILRKDFIIDTYQIMEARLAGADTVLLIVAMLTDPQLKVLYDFSVSLGMEPLVEVNNPEEMTRALKLGAKVVGVNNRNLHDFNVDMGTTSRLADAAKEAGVILAALSGITGRSDVEKYLQEGVGAVLVGEALMRSTDKKAFIQGLLGLPTPAANGVTSTTVSANGSAAAEGHETPLVKICGIKTVDAAISATMAGADMLGMILAPGTKRTVTLSQAAEIVNVVRSFKGGAESIRAASAALTMQQIQQQSEHPQLASPSTPLVQGQDWFQSHAQRIRTNPHAPLIVGVFRNQPLSEVQTYARALRLDVVQLHGRTEDVEWSKFLPGVLVIRVFHVGKETREGPQDDLREATRPGYHHIAALDTAGSKTNAGQEGGSGEAFDWNIVERVANLDPVPSRVKGAEVQRQPIMLAGGLTPDNVVQAIEAAKPFIVDVSSGVELADGQKDVAKIQAFVKAAKSVSVPSRGRTGTVTQ</sequence>
<dbReference type="RefSeq" id="XP_025377355.1">
    <property type="nucleotide sequence ID" value="XM_025521585.1"/>
</dbReference>
<evidence type="ECO:0000256" key="2">
    <source>
        <dbReference type="ARBA" id="ARBA00001633"/>
    </source>
</evidence>
<evidence type="ECO:0000256" key="14">
    <source>
        <dbReference type="ARBA" id="ARBA00022962"/>
    </source>
</evidence>
<dbReference type="PANTHER" id="PTHR22854">
    <property type="entry name" value="TRYPTOPHAN BIOSYNTHESIS PROTEIN"/>
    <property type="match status" value="1"/>
</dbReference>
<dbReference type="Pfam" id="PF00697">
    <property type="entry name" value="PRAI"/>
    <property type="match status" value="1"/>
</dbReference>
<comment type="pathway">
    <text evidence="4">Amino-acid biosynthesis; L-tryptophan biosynthesis; L-tryptophan from chorismate: step 3/5.</text>
</comment>
<evidence type="ECO:0000256" key="9">
    <source>
        <dbReference type="ARBA" id="ARBA00012572"/>
    </source>
</evidence>
<evidence type="ECO:0000256" key="4">
    <source>
        <dbReference type="ARBA" id="ARBA00004664"/>
    </source>
</evidence>
<evidence type="ECO:0000256" key="16">
    <source>
        <dbReference type="ARBA" id="ARBA00023235"/>
    </source>
</evidence>
<evidence type="ECO:0000259" key="22">
    <source>
        <dbReference type="Pfam" id="PF00697"/>
    </source>
</evidence>
<feature type="domain" description="Indole-3-glycerol phosphate synthase" evidence="21">
    <location>
        <begin position="292"/>
        <end position="556"/>
    </location>
</feature>
<dbReference type="SUPFAM" id="SSF52317">
    <property type="entry name" value="Class I glutamine amidotransferase-like"/>
    <property type="match status" value="1"/>
</dbReference>
<keyword evidence="17" id="KW-0456">Lyase</keyword>
<dbReference type="FunCoup" id="A0A316YL90">
    <property type="interactions" value="89"/>
</dbReference>
<keyword evidence="13" id="KW-0822">Tryptophan biosynthesis</keyword>
<dbReference type="EC" id="4.1.3.27" evidence="7"/>
<dbReference type="PANTHER" id="PTHR22854:SF2">
    <property type="entry name" value="INDOLE-3-GLYCEROL-PHOSPHATE SYNTHASE"/>
    <property type="match status" value="1"/>
</dbReference>
<dbReference type="InterPro" id="IPR017926">
    <property type="entry name" value="GATASE"/>
</dbReference>
<dbReference type="Pfam" id="PF00117">
    <property type="entry name" value="GATase"/>
    <property type="match status" value="1"/>
</dbReference>
<evidence type="ECO:0000256" key="6">
    <source>
        <dbReference type="ARBA" id="ARBA00004873"/>
    </source>
</evidence>
<evidence type="ECO:0000256" key="18">
    <source>
        <dbReference type="ARBA" id="ARBA00023268"/>
    </source>
</evidence>
<dbReference type="InterPro" id="IPR001240">
    <property type="entry name" value="PRAI_dom"/>
</dbReference>
<dbReference type="InterPro" id="IPR013785">
    <property type="entry name" value="Aldolase_TIM"/>
</dbReference>
<dbReference type="InterPro" id="IPR006221">
    <property type="entry name" value="TrpG/PapA_dom"/>
</dbReference>
<evidence type="ECO:0000313" key="24">
    <source>
        <dbReference type="Proteomes" id="UP000245768"/>
    </source>
</evidence>
<dbReference type="GeneID" id="37043501"/>
<keyword evidence="16" id="KW-0413">Isomerase</keyword>
<accession>A0A316YL90</accession>
<dbReference type="EC" id="4.1.1.48" evidence="8"/>
<evidence type="ECO:0000256" key="10">
    <source>
        <dbReference type="ARBA" id="ARBA00018819"/>
    </source>
</evidence>
<dbReference type="EMBL" id="KZ819636">
    <property type="protein sequence ID" value="PWN90157.1"/>
    <property type="molecule type" value="Genomic_DNA"/>
</dbReference>
<dbReference type="PRINTS" id="PR00097">
    <property type="entry name" value="ANTSNTHASEII"/>
</dbReference>
<feature type="domain" description="N-(5'phosphoribosyl) anthranilate isomerase (PRAI)" evidence="22">
    <location>
        <begin position="650"/>
        <end position="865"/>
    </location>
</feature>